<name>A0A0F0LFJ9_9MICO</name>
<dbReference type="InterPro" id="IPR054612">
    <property type="entry name" value="Phage_capsid-like_C"/>
</dbReference>
<sequence>MDIKSAKAELSAIQLKLSNIVDDAKAAARNLTDAEIDTIEQGNDRAYELKAAIRGLKNADLIDQASAGEEYEDARTGVVTREAGKKGFITPASLKRMAAAQAANIEAKGLVANASNVTPVEFDKTPLVLAKPTGNLGILDVLAVKARESKYSYVRQTVRTNNAAVVPAGSLKPTSVFTVEEVEGALDVVAHMSEYVGTYLMKDNDALEGFLVSELNAGIFAKVADLAVAEFTTVAGTQSQAFVDNAMDSIYLGSTKALDLGYSPDVVLLSRATANAIELAKDADGNYLYKRAEDGRLNGLFPVIVTGLAADTAIVLDSSKVGISVDKQGVETKWDSISRFEYNELRALTEGRFAIDVFASPAIVIVETAGA</sequence>
<gene>
    <name evidence="3" type="ORF">RS86_03189</name>
</gene>
<evidence type="ECO:0000256" key="1">
    <source>
        <dbReference type="ARBA" id="ARBA00004328"/>
    </source>
</evidence>
<dbReference type="SUPFAM" id="SSF56563">
    <property type="entry name" value="Major capsid protein gp5"/>
    <property type="match status" value="1"/>
</dbReference>
<reference evidence="3 4" key="1">
    <citation type="submission" date="2015-02" db="EMBL/GenBank/DDBJ databases">
        <title>Draft genome sequences of ten Microbacterium spp. with emphasis on heavy metal contaminated environments.</title>
        <authorList>
            <person name="Corretto E."/>
        </authorList>
    </citation>
    <scope>NUCLEOTIDE SEQUENCE [LARGE SCALE GENOMIC DNA]</scope>
    <source>
        <strain evidence="3 4">ARN176</strain>
    </source>
</reference>
<dbReference type="PATRIC" id="fig|582680.6.peg.3270"/>
<dbReference type="RefSeq" id="WP_052680316.1">
    <property type="nucleotide sequence ID" value="NZ_JYIX01000038.1"/>
</dbReference>
<evidence type="ECO:0000313" key="4">
    <source>
        <dbReference type="Proteomes" id="UP000033740"/>
    </source>
</evidence>
<comment type="caution">
    <text evidence="3">The sequence shown here is derived from an EMBL/GenBank/DDBJ whole genome shotgun (WGS) entry which is preliminary data.</text>
</comment>
<dbReference type="Gene3D" id="3.30.2320.10">
    <property type="entry name" value="hypothetical protein PF0899 domain"/>
    <property type="match status" value="1"/>
</dbReference>
<dbReference type="Proteomes" id="UP000033740">
    <property type="component" value="Unassembled WGS sequence"/>
</dbReference>
<dbReference type="AlphaFoldDB" id="A0A0F0LFJ9"/>
<feature type="domain" description="Phage capsid-like C-terminal" evidence="2">
    <location>
        <begin position="131"/>
        <end position="366"/>
    </location>
</feature>
<keyword evidence="4" id="KW-1185">Reference proteome</keyword>
<protein>
    <submittedName>
        <fullName evidence="3">Phage capsid family protein</fullName>
    </submittedName>
</protein>
<evidence type="ECO:0000313" key="3">
    <source>
        <dbReference type="EMBL" id="KJL31908.1"/>
    </source>
</evidence>
<dbReference type="Gene3D" id="3.30.2400.10">
    <property type="entry name" value="Major capsid protein gp5"/>
    <property type="match status" value="1"/>
</dbReference>
<accession>A0A0F0LFJ9</accession>
<dbReference type="Pfam" id="PF05065">
    <property type="entry name" value="Phage_capsid"/>
    <property type="match status" value="1"/>
</dbReference>
<dbReference type="InterPro" id="IPR024455">
    <property type="entry name" value="Phage_capsid"/>
</dbReference>
<dbReference type="EMBL" id="JYIX01000038">
    <property type="protein sequence ID" value="KJL31908.1"/>
    <property type="molecule type" value="Genomic_DNA"/>
</dbReference>
<proteinExistence type="predicted"/>
<evidence type="ECO:0000259" key="2">
    <source>
        <dbReference type="Pfam" id="PF05065"/>
    </source>
</evidence>
<comment type="subcellular location">
    <subcellularLocation>
        <location evidence="1">Virion</location>
    </subcellularLocation>
</comment>
<dbReference type="STRING" id="582680.RS86_03189"/>
<dbReference type="NCBIfam" id="TIGR01554">
    <property type="entry name" value="major_cap_HK97"/>
    <property type="match status" value="1"/>
</dbReference>
<organism evidence="3 4">
    <name type="scientific">Microbacterium azadirachtae</name>
    <dbReference type="NCBI Taxonomy" id="582680"/>
    <lineage>
        <taxon>Bacteria</taxon>
        <taxon>Bacillati</taxon>
        <taxon>Actinomycetota</taxon>
        <taxon>Actinomycetes</taxon>
        <taxon>Micrococcales</taxon>
        <taxon>Microbacteriaceae</taxon>
        <taxon>Microbacterium</taxon>
    </lineage>
</organism>